<comment type="caution">
    <text evidence="3">The sequence shown here is derived from an EMBL/GenBank/DDBJ whole genome shotgun (WGS) entry which is preliminary data.</text>
</comment>
<keyword evidence="4" id="KW-1185">Reference proteome</keyword>
<dbReference type="EMBL" id="BQNB010008709">
    <property type="protein sequence ID" value="GJS53194.1"/>
    <property type="molecule type" value="Genomic_DNA"/>
</dbReference>
<evidence type="ECO:0000313" key="4">
    <source>
        <dbReference type="Proteomes" id="UP001151760"/>
    </source>
</evidence>
<gene>
    <name evidence="3" type="ORF">Tco_0626556</name>
</gene>
<accession>A0ABQ4WJX5</accession>
<proteinExistence type="predicted"/>
<feature type="coiled-coil region" evidence="1">
    <location>
        <begin position="69"/>
        <end position="106"/>
    </location>
</feature>
<keyword evidence="1" id="KW-0175">Coiled coil</keyword>
<evidence type="ECO:0000256" key="1">
    <source>
        <dbReference type="SAM" id="Coils"/>
    </source>
</evidence>
<name>A0ABQ4WJX5_9ASTR</name>
<feature type="region of interest" description="Disordered" evidence="2">
    <location>
        <begin position="298"/>
        <end position="337"/>
    </location>
</feature>
<reference evidence="3" key="2">
    <citation type="submission" date="2022-01" db="EMBL/GenBank/DDBJ databases">
        <authorList>
            <person name="Yamashiro T."/>
            <person name="Shiraishi A."/>
            <person name="Satake H."/>
            <person name="Nakayama K."/>
        </authorList>
    </citation>
    <scope>NUCLEOTIDE SEQUENCE</scope>
</reference>
<organism evidence="3 4">
    <name type="scientific">Tanacetum coccineum</name>
    <dbReference type="NCBI Taxonomy" id="301880"/>
    <lineage>
        <taxon>Eukaryota</taxon>
        <taxon>Viridiplantae</taxon>
        <taxon>Streptophyta</taxon>
        <taxon>Embryophyta</taxon>
        <taxon>Tracheophyta</taxon>
        <taxon>Spermatophyta</taxon>
        <taxon>Magnoliopsida</taxon>
        <taxon>eudicotyledons</taxon>
        <taxon>Gunneridae</taxon>
        <taxon>Pentapetalae</taxon>
        <taxon>asterids</taxon>
        <taxon>campanulids</taxon>
        <taxon>Asterales</taxon>
        <taxon>Asteraceae</taxon>
        <taxon>Asteroideae</taxon>
        <taxon>Anthemideae</taxon>
        <taxon>Anthemidinae</taxon>
        <taxon>Tanacetum</taxon>
    </lineage>
</organism>
<sequence length="473" mass="54137">MTPLKAHSVQDQSTSSYEAEVSLLSAAKILVEASTEKLKTYKKRRSSKVGTAEGTAKGIFSAAEDIQGTDEEIARKVQEEEQAKAMEQQEQERRDLEVAKELQRQLDQGQETDDIDWSTIVKQVQERQSGSMIRCESRYYCLVDWMISTASMLDLVSTVRWLLVLPVVNDEFMQLSLIVMEKLKEKIRAQGNEKIQKITKYPDTEEIEPPSVSKSSESLFMKMSLCNPKFAPPKPLRVRYVHTIFPSLPLVRKSTFGFKPEDVEETIGILMEVEPLDETQLEDLGLKTYNHDIPLSYREVPSFDEPEPQPKPLPDCPSLDVSQERGPEPPIKPNSPDNFRMKVVDHLTIHTPPSPHMASFYPRDVYFYYHPCLDDLKKHYGFKLGLLGQSGSLGVDFLDLEVIDNDFLREGYSLPLGPKELEKGRIKETYHSEHIMEQPLSHHKALSYHNGVYRYYHPHLTLSVREPSLLTVK</sequence>
<dbReference type="Proteomes" id="UP001151760">
    <property type="component" value="Unassembled WGS sequence"/>
</dbReference>
<protein>
    <submittedName>
        <fullName evidence="3">Uncharacterized protein</fullName>
    </submittedName>
</protein>
<dbReference type="CDD" id="cd22249">
    <property type="entry name" value="UDM1_RNF168_RNF169-like"/>
    <property type="match status" value="1"/>
</dbReference>
<evidence type="ECO:0000256" key="2">
    <source>
        <dbReference type="SAM" id="MobiDB-lite"/>
    </source>
</evidence>
<evidence type="ECO:0000313" key="3">
    <source>
        <dbReference type="EMBL" id="GJS53194.1"/>
    </source>
</evidence>
<reference evidence="3" key="1">
    <citation type="journal article" date="2022" name="Int. J. Mol. Sci.">
        <title>Draft Genome of Tanacetum Coccineum: Genomic Comparison of Closely Related Tanacetum-Family Plants.</title>
        <authorList>
            <person name="Yamashiro T."/>
            <person name="Shiraishi A."/>
            <person name="Nakayama K."/>
            <person name="Satake H."/>
        </authorList>
    </citation>
    <scope>NUCLEOTIDE SEQUENCE</scope>
</reference>